<dbReference type="InterPro" id="IPR042089">
    <property type="entry name" value="Peptidase_M13_dom_2"/>
</dbReference>
<proteinExistence type="inferred from homology"/>
<protein>
    <submittedName>
        <fullName evidence="12">Membrane metallo-endopeptidase-like 1</fullName>
    </submittedName>
</protein>
<dbReference type="PROSITE" id="PS51885">
    <property type="entry name" value="NEPRILYSIN"/>
    <property type="match status" value="1"/>
</dbReference>
<evidence type="ECO:0000256" key="8">
    <source>
        <dbReference type="SAM" id="MobiDB-lite"/>
    </source>
</evidence>
<organism evidence="12">
    <name type="scientific">Aceria tosichella</name>
    <name type="common">wheat curl mite</name>
    <dbReference type="NCBI Taxonomy" id="561515"/>
    <lineage>
        <taxon>Eukaryota</taxon>
        <taxon>Metazoa</taxon>
        <taxon>Ecdysozoa</taxon>
        <taxon>Arthropoda</taxon>
        <taxon>Chelicerata</taxon>
        <taxon>Arachnida</taxon>
        <taxon>Acari</taxon>
        <taxon>Acariformes</taxon>
        <taxon>Trombidiformes</taxon>
        <taxon>Prostigmata</taxon>
        <taxon>Eupodina</taxon>
        <taxon>Eriophyoidea</taxon>
        <taxon>Eriophyidae</taxon>
        <taxon>Eriophyinae</taxon>
        <taxon>Aceriini</taxon>
        <taxon>Aceria</taxon>
    </lineage>
</organism>
<evidence type="ECO:0000313" key="12">
    <source>
        <dbReference type="EMBL" id="MDE52544.1"/>
    </source>
</evidence>
<dbReference type="PRINTS" id="PR00786">
    <property type="entry name" value="NEPRILYSIN"/>
</dbReference>
<keyword evidence="3" id="KW-0645">Protease</keyword>
<dbReference type="EMBL" id="GGYP01007773">
    <property type="protein sequence ID" value="MDE52544.1"/>
    <property type="molecule type" value="Transcribed_RNA"/>
</dbReference>
<evidence type="ECO:0000256" key="1">
    <source>
        <dbReference type="ARBA" id="ARBA00001947"/>
    </source>
</evidence>
<dbReference type="Gene3D" id="3.40.390.10">
    <property type="entry name" value="Collagenase (Catalytic Domain)"/>
    <property type="match status" value="1"/>
</dbReference>
<comment type="similarity">
    <text evidence="2">Belongs to the peptidase M13 family.</text>
</comment>
<dbReference type="GO" id="GO:0016485">
    <property type="term" value="P:protein processing"/>
    <property type="evidence" value="ECO:0007669"/>
    <property type="project" value="TreeGrafter"/>
</dbReference>
<keyword evidence="9" id="KW-0812">Transmembrane</keyword>
<evidence type="ECO:0000256" key="6">
    <source>
        <dbReference type="ARBA" id="ARBA00022833"/>
    </source>
</evidence>
<dbReference type="InterPro" id="IPR008753">
    <property type="entry name" value="Peptidase_M13_N"/>
</dbReference>
<keyword evidence="9" id="KW-1133">Transmembrane helix</keyword>
<feature type="compositionally biased region" description="Low complexity" evidence="8">
    <location>
        <begin position="356"/>
        <end position="384"/>
    </location>
</feature>
<dbReference type="Gene3D" id="1.10.1380.10">
    <property type="entry name" value="Neutral endopeptidase , domain2"/>
    <property type="match status" value="2"/>
</dbReference>
<keyword evidence="7" id="KW-0482">Metalloprotease</keyword>
<feature type="region of interest" description="Disordered" evidence="8">
    <location>
        <begin position="349"/>
        <end position="419"/>
    </location>
</feature>
<dbReference type="PANTHER" id="PTHR11733">
    <property type="entry name" value="ZINC METALLOPROTEASE FAMILY M13 NEPRILYSIN-RELATED"/>
    <property type="match status" value="1"/>
</dbReference>
<dbReference type="InterPro" id="IPR018497">
    <property type="entry name" value="Peptidase_M13_C"/>
</dbReference>
<evidence type="ECO:0000256" key="4">
    <source>
        <dbReference type="ARBA" id="ARBA00022723"/>
    </source>
</evidence>
<gene>
    <name evidence="12" type="primary">Mmel1</name>
    <name evidence="12" type="ORF">g.12807</name>
</gene>
<keyword evidence="6" id="KW-0862">Zinc</keyword>
<feature type="compositionally biased region" description="Basic residues" evidence="8">
    <location>
        <begin position="199"/>
        <end position="211"/>
    </location>
</feature>
<evidence type="ECO:0000256" key="9">
    <source>
        <dbReference type="SAM" id="Phobius"/>
    </source>
</evidence>
<comment type="cofactor">
    <cofactor evidence="1">
        <name>Zn(2+)</name>
        <dbReference type="ChEBI" id="CHEBI:29105"/>
    </cofactor>
</comment>
<keyword evidence="4" id="KW-0479">Metal-binding</keyword>
<dbReference type="SUPFAM" id="SSF55486">
    <property type="entry name" value="Metalloproteases ('zincins'), catalytic domain"/>
    <property type="match status" value="1"/>
</dbReference>
<feature type="domain" description="Peptidase M13 N-terminal" evidence="11">
    <location>
        <begin position="248"/>
        <end position="352"/>
    </location>
</feature>
<reference evidence="12" key="1">
    <citation type="submission" date="2018-10" db="EMBL/GenBank/DDBJ databases">
        <title>Transcriptome assembly of Aceria tosichella (Wheat curl mite) Type 2.</title>
        <authorList>
            <person name="Scully E.D."/>
            <person name="Geib S.M."/>
            <person name="Palmer N.A."/>
            <person name="Gupta A.K."/>
            <person name="Sarath G."/>
            <person name="Tatineni S."/>
        </authorList>
    </citation>
    <scope>NUCLEOTIDE SEQUENCE</scope>
    <source>
        <strain evidence="12">LincolnNE</strain>
    </source>
</reference>
<dbReference type="InterPro" id="IPR024079">
    <property type="entry name" value="MetalloPept_cat_dom_sf"/>
</dbReference>
<name>A0A6G1SPT9_9ACAR</name>
<dbReference type="Pfam" id="PF01431">
    <property type="entry name" value="Peptidase_M13"/>
    <property type="match status" value="1"/>
</dbReference>
<accession>A0A6G1SPT9</accession>
<dbReference type="PANTHER" id="PTHR11733:SF224">
    <property type="entry name" value="NEPRILYSIN-2"/>
    <property type="match status" value="1"/>
</dbReference>
<evidence type="ECO:0000256" key="7">
    <source>
        <dbReference type="ARBA" id="ARBA00023049"/>
    </source>
</evidence>
<keyword evidence="9" id="KW-0472">Membrane</keyword>
<dbReference type="CDD" id="cd08662">
    <property type="entry name" value="M13"/>
    <property type="match status" value="1"/>
</dbReference>
<evidence type="ECO:0000256" key="3">
    <source>
        <dbReference type="ARBA" id="ARBA00022670"/>
    </source>
</evidence>
<feature type="region of interest" description="Disordered" evidence="8">
    <location>
        <begin position="159"/>
        <end position="223"/>
    </location>
</feature>
<keyword evidence="5" id="KW-0378">Hydrolase</keyword>
<dbReference type="GO" id="GO:0046872">
    <property type="term" value="F:metal ion binding"/>
    <property type="evidence" value="ECO:0007669"/>
    <property type="project" value="UniProtKB-KW"/>
</dbReference>
<evidence type="ECO:0000256" key="2">
    <source>
        <dbReference type="ARBA" id="ARBA00007357"/>
    </source>
</evidence>
<dbReference type="AlphaFoldDB" id="A0A6G1SPT9"/>
<sequence length="979" mass="110923">MNTNNINTYRLTSTGEALQRQLQRQKPATSTTTIATTIATMAPPPPASTTIGTTEYADQQLQRRHANSNNNNHACGPVKLDQHGRPEQQQITKLTKWLCAIIFVLVLVVLALVLLDGPIVSLRTSRANKFLEQISQSLSANGGQQTSEAGRLLAASSDDHFMSSMPSTDSLDDNDHTDQTDSDDNSGGHDSVNQIPLPHRTRPRLTNHQHGSRTTTNKLRDPDAICMSPGCVRAAAQILNNMDNQTRPCDDFYQFACGRWIQTQVIPDEKTSLSVFSQNTADLNIKLRALIERAPRDEDPPIVGQMRNMYASCMNLSDIEARGDEPLLDVLRDLGGWPVLTSSASLGSLMSKREASSSGSSSSNTNRQQQQQLVRRTRQGQTARRTQRSRLERRQSSSDDGGDESTPPDAPTTVSTTSANTKQANWLDIIIKFRQRGFSHDMIIDLSVVPDVRNSRRYIIELDQSSLGLPDRSYYFKGMNDTTVAAYYNLMVESAVMLGASRMEARRQMLEALEFETSLAKISMPREQRRNVTRLYNKMVARDLYKLAPNIDWQRYLKSLLKDDQLDLGQDEVIVKAPNFIKQIDLLLQTTEPRIVANYMIWRIVRHSMGGLSRRWRELSHSYSTVTTGRQVEEPRWEQCLGSIDGTLGTALSAFYVKNHFNERSKAAALEMVEYIREEFLRILDEIDWMDEETRDEARLKARAIATYIGYPEELLQDELVEELYSGVKMARTNFYQNVRSLRIWSTDYAFGQLRKPNKRGDWKKHARAAVVNAYYNSLENSIEFPAGILQGAFFDSERPNYMNFGAIGYVIGHEITHGFDDRGRQFDKDGNDRNWWKPKTDARFKERAQCIIDQYGNFSLPEQNLRVNGVITQGENIADNGGIKEAYRAYRRWTKDHGREARLPGLEYSADQLFWISAANIWCGKFRPEVLKLRINSGVHSPAKFRVVGPLSNSPEFAQSFNCPAGSPMNPHKKCSVW</sequence>
<evidence type="ECO:0000256" key="5">
    <source>
        <dbReference type="ARBA" id="ARBA00022801"/>
    </source>
</evidence>
<feature type="transmembrane region" description="Helical" evidence="9">
    <location>
        <begin position="94"/>
        <end position="115"/>
    </location>
</feature>
<evidence type="ECO:0000259" key="10">
    <source>
        <dbReference type="Pfam" id="PF01431"/>
    </source>
</evidence>
<dbReference type="Pfam" id="PF05649">
    <property type="entry name" value="Peptidase_M13_N"/>
    <property type="match status" value="2"/>
</dbReference>
<dbReference type="InterPro" id="IPR000718">
    <property type="entry name" value="Peptidase_M13"/>
</dbReference>
<feature type="domain" description="Peptidase M13 C-terminal" evidence="10">
    <location>
        <begin position="773"/>
        <end position="978"/>
    </location>
</feature>
<evidence type="ECO:0000259" key="11">
    <source>
        <dbReference type="Pfam" id="PF05649"/>
    </source>
</evidence>
<dbReference type="GO" id="GO:0004222">
    <property type="term" value="F:metalloendopeptidase activity"/>
    <property type="evidence" value="ECO:0007669"/>
    <property type="project" value="InterPro"/>
</dbReference>
<dbReference type="GO" id="GO:0005886">
    <property type="term" value="C:plasma membrane"/>
    <property type="evidence" value="ECO:0007669"/>
    <property type="project" value="TreeGrafter"/>
</dbReference>
<feature type="domain" description="Peptidase M13 N-terminal" evidence="11">
    <location>
        <begin position="420"/>
        <end position="712"/>
    </location>
</feature>